<evidence type="ECO:0000313" key="3">
    <source>
        <dbReference type="Proteomes" id="UP001165079"/>
    </source>
</evidence>
<proteinExistence type="predicted"/>
<dbReference type="AlphaFoldDB" id="A0A9W6WAY6"/>
<dbReference type="Proteomes" id="UP001165079">
    <property type="component" value="Unassembled WGS sequence"/>
</dbReference>
<evidence type="ECO:0000313" key="2">
    <source>
        <dbReference type="EMBL" id="GLZ78155.1"/>
    </source>
</evidence>
<dbReference type="EMBL" id="BSTX01000002">
    <property type="protein sequence ID" value="GLZ78155.1"/>
    <property type="molecule type" value="Genomic_DNA"/>
</dbReference>
<organism evidence="2 3">
    <name type="scientific">Actinorhabdospora filicis</name>
    <dbReference type="NCBI Taxonomy" id="1785913"/>
    <lineage>
        <taxon>Bacteria</taxon>
        <taxon>Bacillati</taxon>
        <taxon>Actinomycetota</taxon>
        <taxon>Actinomycetes</taxon>
        <taxon>Micromonosporales</taxon>
        <taxon>Micromonosporaceae</taxon>
        <taxon>Actinorhabdospora</taxon>
    </lineage>
</organism>
<name>A0A9W6WAY6_9ACTN</name>
<keyword evidence="3" id="KW-1185">Reference proteome</keyword>
<evidence type="ECO:0000256" key="1">
    <source>
        <dbReference type="SAM" id="MobiDB-lite"/>
    </source>
</evidence>
<gene>
    <name evidence="2" type="ORF">Afil01_29620</name>
</gene>
<feature type="region of interest" description="Disordered" evidence="1">
    <location>
        <begin position="187"/>
        <end position="209"/>
    </location>
</feature>
<reference evidence="2" key="1">
    <citation type="submission" date="2023-03" db="EMBL/GenBank/DDBJ databases">
        <title>Actinorhabdospora filicis NBRC 111898.</title>
        <authorList>
            <person name="Ichikawa N."/>
            <person name="Sato H."/>
            <person name="Tonouchi N."/>
        </authorList>
    </citation>
    <scope>NUCLEOTIDE SEQUENCE</scope>
    <source>
        <strain evidence="2">NBRC 111898</strain>
    </source>
</reference>
<dbReference type="RefSeq" id="WP_285663325.1">
    <property type="nucleotide sequence ID" value="NZ_BSTX01000002.1"/>
</dbReference>
<protein>
    <submittedName>
        <fullName evidence="2">Uncharacterized protein</fullName>
    </submittedName>
</protein>
<sequence length="209" mass="23877">MNEHVDINTPGAIGCWLICERVKDGPPKAVGHRGDTTGYGDWCVSWTYTGLRPDNRAEAETMVRELGVLLPYLEHVLRPMALTLTVERLFPHIDLRHRELMHLEERPSIGRTLTSFLVAEDPGENERLLRQFTRAEDVQRFLLDLEDRGIVPPLSKGLQWTVGPRREQGADFDWLVWVPDRVVPPNPLEVKSDAEKRGGGHWPGRSRLH</sequence>
<accession>A0A9W6WAY6</accession>
<comment type="caution">
    <text evidence="2">The sequence shown here is derived from an EMBL/GenBank/DDBJ whole genome shotgun (WGS) entry which is preliminary data.</text>
</comment>